<dbReference type="OrthoDB" id="9757917at2"/>
<proteinExistence type="predicted"/>
<evidence type="ECO:0000256" key="1">
    <source>
        <dbReference type="SAM" id="MobiDB-lite"/>
    </source>
</evidence>
<dbReference type="EMBL" id="RCZP01000013">
    <property type="protein sequence ID" value="TPG55477.1"/>
    <property type="molecule type" value="Genomic_DNA"/>
</dbReference>
<dbReference type="Proteomes" id="UP000317078">
    <property type="component" value="Unassembled WGS sequence"/>
</dbReference>
<accession>A0A502G0N4</accession>
<dbReference type="AlphaFoldDB" id="A0A502G0N4"/>
<dbReference type="InterPro" id="IPR059177">
    <property type="entry name" value="GH29D-like_dom"/>
</dbReference>
<reference evidence="3 4" key="1">
    <citation type="journal article" date="2019" name="Environ. Microbiol.">
        <title>Species interactions and distinct microbial communities in high Arctic permafrost affected cryosols are associated with the CH4 and CO2 gas fluxes.</title>
        <authorList>
            <person name="Altshuler I."/>
            <person name="Hamel J."/>
            <person name="Turney S."/>
            <person name="Magnuson E."/>
            <person name="Levesque R."/>
            <person name="Greer C."/>
            <person name="Whyte L.G."/>
        </authorList>
    </citation>
    <scope>NUCLEOTIDE SEQUENCE [LARGE SCALE GENOMIC DNA]</scope>
    <source>
        <strain evidence="3 4">S9.3B</strain>
    </source>
</reference>
<dbReference type="NCBIfam" id="NF042962">
    <property type="entry name" value="DUF499_antiphage"/>
    <property type="match status" value="1"/>
</dbReference>
<keyword evidence="4" id="KW-1185">Reference proteome</keyword>
<name>A0A502G0N4_9PROT</name>
<dbReference type="Pfam" id="PF13290">
    <property type="entry name" value="CHB_HEX_C_1"/>
    <property type="match status" value="1"/>
</dbReference>
<evidence type="ECO:0000313" key="4">
    <source>
        <dbReference type="Proteomes" id="UP000317078"/>
    </source>
</evidence>
<gene>
    <name evidence="3" type="ORF">EAH89_14595</name>
</gene>
<protein>
    <submittedName>
        <fullName evidence="3">DUF499 domain-containing protein</fullName>
    </submittedName>
</protein>
<dbReference type="Pfam" id="PF04465">
    <property type="entry name" value="DUF499"/>
    <property type="match status" value="1"/>
</dbReference>
<comment type="caution">
    <text evidence="3">The sequence shown here is derived from an EMBL/GenBank/DDBJ whole genome shotgun (WGS) entry which is preliminary data.</text>
</comment>
<feature type="domain" description="GH29D-like beta-sandwich" evidence="2">
    <location>
        <begin position="874"/>
        <end position="935"/>
    </location>
</feature>
<organism evidence="3 4">
    <name type="scientific">Muricoccus nepalensis</name>
    <dbReference type="NCBI Taxonomy" id="1854500"/>
    <lineage>
        <taxon>Bacteria</taxon>
        <taxon>Pseudomonadati</taxon>
        <taxon>Pseudomonadota</taxon>
        <taxon>Alphaproteobacteria</taxon>
        <taxon>Acetobacterales</taxon>
        <taxon>Roseomonadaceae</taxon>
        <taxon>Muricoccus</taxon>
    </lineage>
</organism>
<feature type="region of interest" description="Disordered" evidence="1">
    <location>
        <begin position="940"/>
        <end position="961"/>
    </location>
</feature>
<sequence length="1086" mass="117959">MGSPAFILGGRTPPLLTTVRAACKPFDSVLRSDPEPDIEDIAQVIEAAEREADAFFARNHVTGGMKQLFELGIARLDGRSDQAVFTLTQAMGGGKTHLMVSFGLIAKSPSLRQQVLDGASLKAPNGFGAAKVVAISGRQPSDRYIWGEIAHQLGKGAEFRRFWESGASAPGEADWMKLIGDEPTLIMLDELAPYLDYAQTKELGQGTLANVVTYALANLFSAAVKLPRCMVVVSNLSAAYQGASRSIAQTVANLSQEVRRSAKEITPVALNSNEIFDILRRRLFERMPGPEVVDRVASEYAKAMDEAVRSRTVARTPEQYAEEVHRCYPFHPRLRDLVALFRNNEKFRQTRGLMRMVSRIVKDVYTEGRADTVGLIGVQHMDLNDSDMRNEVLPLSDLQEAVAKDIADGGNSHAETVDRQVGSDAGSQAANVILCASLMRGVDAKAGLTKEQVIECLVAPGRAPDEFAGAFDALVKDAWYIHRGAGEVVYFAPQENITKRLQSEADKAPQPRIDEGIQRQLEEVFRARQGKVYAEVLALPELGAIDLSGQRKLIAINPDTKTPPELAEKLFSGLVQKNNFLIVTGSPTYFLNLEGAMRRLYAAEKVLRELRADDPLRSEVEDRRNTAEFDFLTQVENAFNRVWYPGRKPDRSLGLIEAKLELRTAKGKDGRSSLDGETAVEAALVKAGKYNPNPEASADAIIQRVAGNPETNQGGLLWPDGSGFNTIPWLDITTKAKEAARFEWFPPGGLDAVKRIAVTSGKWRDAENGKVRRGPFPVDKTRVSVTPESRSLDGEVRLSVVALDAGQTPRIHFAKGTTTVSTSDPEMTELSFSTTDLRIAFLAVDPKGVHPTGEPYVWRNEITIQHTVSPSADGKRVELFARPSAATIRYTLNGTLAREGTVYDGSFLVTPAMATGGSVLLRAIAIDGDLEGEETFHIPMTVRPSRPKNDDGDDGGEGTDMPPTLRDFVDEAKPATLVLDIRQSSTEDFFSLVTALKAASAEAVVPQVTVGESTAALSMRLGGDLRLKGEGLSAVVEAVRASMGRPDATVTSAVKSVSFPTGRDLIAFVDALKVDVGDPRTCVTQS</sequence>
<evidence type="ECO:0000259" key="2">
    <source>
        <dbReference type="Pfam" id="PF13290"/>
    </source>
</evidence>
<dbReference type="InterPro" id="IPR007555">
    <property type="entry name" value="DUF499"/>
</dbReference>
<dbReference type="RefSeq" id="WP_140884419.1">
    <property type="nucleotide sequence ID" value="NZ_RCZP01000013.1"/>
</dbReference>
<evidence type="ECO:0000313" key="3">
    <source>
        <dbReference type="EMBL" id="TPG55477.1"/>
    </source>
</evidence>